<evidence type="ECO:0000256" key="3">
    <source>
        <dbReference type="ARBA" id="ARBA00022692"/>
    </source>
</evidence>
<feature type="transmembrane region" description="Helical" evidence="6">
    <location>
        <begin position="334"/>
        <end position="353"/>
    </location>
</feature>
<feature type="transmembrane region" description="Helical" evidence="6">
    <location>
        <begin position="230"/>
        <end position="248"/>
    </location>
</feature>
<feature type="transmembrane region" description="Helical" evidence="6">
    <location>
        <begin position="277"/>
        <end position="297"/>
    </location>
</feature>
<reference evidence="7" key="1">
    <citation type="submission" date="2020-12" db="EMBL/GenBank/DDBJ databases">
        <title>Oil enriched cultivation method for isolating marine PHA-producing bacteria.</title>
        <authorList>
            <person name="Zheng W."/>
            <person name="Yu S."/>
            <person name="Huang Y."/>
        </authorList>
    </citation>
    <scope>NUCLEOTIDE SEQUENCE</scope>
    <source>
        <strain evidence="7">SY-2-12</strain>
    </source>
</reference>
<feature type="transmembrane region" description="Helical" evidence="6">
    <location>
        <begin position="359"/>
        <end position="378"/>
    </location>
</feature>
<dbReference type="EMBL" id="JAEKJZ010000002">
    <property type="protein sequence ID" value="MBN9671468.1"/>
    <property type="molecule type" value="Genomic_DNA"/>
</dbReference>
<dbReference type="InterPro" id="IPR001851">
    <property type="entry name" value="ABC_transp_permease"/>
</dbReference>
<name>A0A939EFY7_9HYPH</name>
<evidence type="ECO:0000313" key="7">
    <source>
        <dbReference type="EMBL" id="MBN9671468.1"/>
    </source>
</evidence>
<proteinExistence type="predicted"/>
<feature type="transmembrane region" description="Helical" evidence="6">
    <location>
        <begin position="49"/>
        <end position="71"/>
    </location>
</feature>
<protein>
    <submittedName>
        <fullName evidence="7">ABC transporter permease</fullName>
    </submittedName>
</protein>
<accession>A0A939EFY7</accession>
<dbReference type="CDD" id="cd06579">
    <property type="entry name" value="TM_PBP1_transp_AraH_like"/>
    <property type="match status" value="1"/>
</dbReference>
<dbReference type="PANTHER" id="PTHR32196">
    <property type="entry name" value="ABC TRANSPORTER PERMEASE PROTEIN YPHD-RELATED-RELATED"/>
    <property type="match status" value="1"/>
</dbReference>
<dbReference type="AlphaFoldDB" id="A0A939EFY7"/>
<evidence type="ECO:0000256" key="4">
    <source>
        <dbReference type="ARBA" id="ARBA00022989"/>
    </source>
</evidence>
<feature type="transmembrane region" description="Helical" evidence="6">
    <location>
        <begin position="130"/>
        <end position="151"/>
    </location>
</feature>
<sequence>MTLESKPAGGPADYETAAAASPKAVASFDDHGHGIGHKIQHTLHQTPSLVPLIVLMLSLIVFGLLLGSKLFSPFALTLILQQVQIVGIVAAAQSIVILTAGIDLSVGAIMVLSSVVMGQFTFRYGLPVEVSVACGLLCGTLCGYINGILIAYVKLPPFIVTLGMWQIVLATNFLYSANETIRSQEIAETAPLLQFFGGNANRDLLAVIAPNFDSHTNDNALLGVLYQTNFTYGVIFMVLLVLVLAYALRQTAWGRHVYAVGDDPEAAKLSGVQVNRVLISVYMLSGLICGFAGWAMIGRIGSVSPTTGQLANIESITAVVIGGISLFGGRGSILGTLFGALIVGVFTLSLRLLGADAQWTYLLIGILIIGAVAIDQWIRKVSV</sequence>
<dbReference type="Proteomes" id="UP000664096">
    <property type="component" value="Unassembled WGS sequence"/>
</dbReference>
<dbReference type="GO" id="GO:0005886">
    <property type="term" value="C:plasma membrane"/>
    <property type="evidence" value="ECO:0007669"/>
    <property type="project" value="UniProtKB-SubCell"/>
</dbReference>
<organism evidence="7 8">
    <name type="scientific">Roseibium aggregatum</name>
    <dbReference type="NCBI Taxonomy" id="187304"/>
    <lineage>
        <taxon>Bacteria</taxon>
        <taxon>Pseudomonadati</taxon>
        <taxon>Pseudomonadota</taxon>
        <taxon>Alphaproteobacteria</taxon>
        <taxon>Hyphomicrobiales</taxon>
        <taxon>Stappiaceae</taxon>
        <taxon>Roseibium</taxon>
    </lineage>
</organism>
<keyword evidence="4 6" id="KW-1133">Transmembrane helix</keyword>
<keyword evidence="2" id="KW-1003">Cell membrane</keyword>
<keyword evidence="3 6" id="KW-0812">Transmembrane</keyword>
<evidence type="ECO:0000256" key="5">
    <source>
        <dbReference type="ARBA" id="ARBA00023136"/>
    </source>
</evidence>
<evidence type="ECO:0000256" key="6">
    <source>
        <dbReference type="SAM" id="Phobius"/>
    </source>
</evidence>
<feature type="transmembrane region" description="Helical" evidence="6">
    <location>
        <begin position="309"/>
        <end position="327"/>
    </location>
</feature>
<evidence type="ECO:0000256" key="1">
    <source>
        <dbReference type="ARBA" id="ARBA00004651"/>
    </source>
</evidence>
<keyword evidence="5 6" id="KW-0472">Membrane</keyword>
<gene>
    <name evidence="7" type="ORF">JF539_14055</name>
</gene>
<dbReference type="Pfam" id="PF02653">
    <property type="entry name" value="BPD_transp_2"/>
    <property type="match status" value="1"/>
</dbReference>
<dbReference type="GO" id="GO:0022857">
    <property type="term" value="F:transmembrane transporter activity"/>
    <property type="evidence" value="ECO:0007669"/>
    <property type="project" value="InterPro"/>
</dbReference>
<evidence type="ECO:0000313" key="8">
    <source>
        <dbReference type="Proteomes" id="UP000664096"/>
    </source>
</evidence>
<feature type="transmembrane region" description="Helical" evidence="6">
    <location>
        <begin position="83"/>
        <end position="110"/>
    </location>
</feature>
<evidence type="ECO:0000256" key="2">
    <source>
        <dbReference type="ARBA" id="ARBA00022475"/>
    </source>
</evidence>
<comment type="subcellular location">
    <subcellularLocation>
        <location evidence="1">Cell membrane</location>
        <topology evidence="1">Multi-pass membrane protein</topology>
    </subcellularLocation>
</comment>
<comment type="caution">
    <text evidence="7">The sequence shown here is derived from an EMBL/GenBank/DDBJ whole genome shotgun (WGS) entry which is preliminary data.</text>
</comment>
<dbReference type="PANTHER" id="PTHR32196:SF72">
    <property type="entry name" value="RIBOSE IMPORT PERMEASE PROTEIN RBSC"/>
    <property type="match status" value="1"/>
</dbReference>